<dbReference type="Gene3D" id="3.20.20.190">
    <property type="entry name" value="Phosphatidylinositol (PI) phosphodiesterase"/>
    <property type="match status" value="1"/>
</dbReference>
<dbReference type="PhylomeDB" id="B4NUI8"/>
<dbReference type="GO" id="GO:0048015">
    <property type="term" value="P:phosphatidylinositol-mediated signaling"/>
    <property type="evidence" value="ECO:0007669"/>
    <property type="project" value="TreeGrafter"/>
</dbReference>
<dbReference type="PANTHER" id="PTHR10336:SF159">
    <property type="entry name" value="1-PHOSPHATIDYLINOSITOL 4,5-BISPHOSPHATE PHOSPHODIESTERASE GAMMA"/>
    <property type="match status" value="1"/>
</dbReference>
<dbReference type="GO" id="GO:0032868">
    <property type="term" value="P:response to insulin"/>
    <property type="evidence" value="ECO:0007669"/>
    <property type="project" value="EnsemblMetazoa"/>
</dbReference>
<dbReference type="GO" id="GO:0004435">
    <property type="term" value="F:phosphatidylinositol-4,5-bisphosphate phospholipase C activity"/>
    <property type="evidence" value="ECO:0007669"/>
    <property type="project" value="UniProtKB-EC"/>
</dbReference>
<dbReference type="STRING" id="7240.B4NUI8"/>
<dbReference type="SUPFAM" id="SSF51695">
    <property type="entry name" value="PLC-like phosphodiesterases"/>
    <property type="match status" value="1"/>
</dbReference>
<dbReference type="GO" id="GO:0051209">
    <property type="term" value="P:release of sequestered calcium ion into cytosol"/>
    <property type="evidence" value="ECO:0007669"/>
    <property type="project" value="TreeGrafter"/>
</dbReference>
<dbReference type="InterPro" id="IPR036860">
    <property type="entry name" value="SH2_dom_sf"/>
</dbReference>
<dbReference type="InterPro" id="IPR017946">
    <property type="entry name" value="PLC-like_Pdiesterase_TIM-brl"/>
</dbReference>
<organism evidence="7 8">
    <name type="scientific">Drosophila simulans</name>
    <name type="common">Fruit fly</name>
    <dbReference type="NCBI Taxonomy" id="7240"/>
    <lineage>
        <taxon>Eukaryota</taxon>
        <taxon>Metazoa</taxon>
        <taxon>Ecdysozoa</taxon>
        <taxon>Arthropoda</taxon>
        <taxon>Hexapoda</taxon>
        <taxon>Insecta</taxon>
        <taxon>Pterygota</taxon>
        <taxon>Neoptera</taxon>
        <taxon>Endopterygota</taxon>
        <taxon>Diptera</taxon>
        <taxon>Brachycera</taxon>
        <taxon>Muscomorpha</taxon>
        <taxon>Ephydroidea</taxon>
        <taxon>Drosophilidae</taxon>
        <taxon>Drosophila</taxon>
        <taxon>Sophophora</taxon>
    </lineage>
</organism>
<dbReference type="InterPro" id="IPR035892">
    <property type="entry name" value="C2_domain_sf"/>
</dbReference>
<dbReference type="GO" id="GO:0032587">
    <property type="term" value="C:ruffle membrane"/>
    <property type="evidence" value="ECO:0007669"/>
    <property type="project" value="TreeGrafter"/>
</dbReference>
<protein>
    <recommendedName>
        <fullName evidence="3">Phosphoinositide phospholipase C</fullName>
        <ecNumber evidence="3">3.1.4.11</ecNumber>
    </recommendedName>
</protein>
<feature type="domain" description="SH3" evidence="4">
    <location>
        <begin position="74"/>
        <end position="134"/>
    </location>
</feature>
<feature type="domain" description="PI-PLC Y-box" evidence="6">
    <location>
        <begin position="230"/>
        <end position="338"/>
    </location>
</feature>
<dbReference type="CDD" id="cd11825">
    <property type="entry name" value="SH3_PLCgamma"/>
    <property type="match status" value="1"/>
</dbReference>
<dbReference type="AlphaFoldDB" id="B4NUI8"/>
<dbReference type="PROSITE" id="PS50008">
    <property type="entry name" value="PIPLC_Y_DOMAIN"/>
    <property type="match status" value="1"/>
</dbReference>
<evidence type="ECO:0000313" key="7">
    <source>
        <dbReference type="EMBL" id="EDX16635.1"/>
    </source>
</evidence>
<gene>
    <name evidence="7" type="primary">Dsim\GD24832</name>
    <name evidence="7" type="ORF">Dsim_GD24832</name>
</gene>
<dbReference type="InterPro" id="IPR000008">
    <property type="entry name" value="C2_dom"/>
</dbReference>
<dbReference type="SMR" id="B4NUI8"/>
<dbReference type="SUPFAM" id="SSF49562">
    <property type="entry name" value="C2 domain (Calcium/lipid-binding domain, CaLB)"/>
    <property type="match status" value="1"/>
</dbReference>
<feature type="domain" description="C2" evidence="5">
    <location>
        <begin position="338"/>
        <end position="458"/>
    </location>
</feature>
<sequence>MQEGRLYGIDTMNFESLVSLINYYTRNPLYRNVKLSHPVSQELLRQALAEAAQGDHSGGHDDNGASNYMGSNLEENVTCKALYSYKANKPDELSFPKHAIITNVQRDNSMWWIGDYGGMIKKHLPANYVKVIDSTTEDYNSLNEEGTDGRTDSIEIFGAVASLFESNDPGIIFKLQIQTPTMQNPFVIGFDNQETAYEWIKAIQEAALIASQLASQRRKKERTARVAKEMSDLIIYFRSVPFREHSWIFQEMSSFPETKAEKQFFQQTHNSFSPTIAIRLAECQRLDSSNFNPMPFWNVGSQMIALNYQTGDKAMQLNQAKFRNNGQCGYILKPSFMKLDSFNPNNPLCDGLSEVKVSIRLIAARHLFRGGKSNNPQIVVELVGASFDTGVKYRTKVNENGFNPVWNESCEFNVRNPQFAILRFEVQDEDMFAETHFIAQACYPLTASPGLSQRHLAQ</sequence>
<dbReference type="PANTHER" id="PTHR10336">
    <property type="entry name" value="PHOSPHOINOSITIDE-SPECIFIC PHOSPHOLIPASE C FAMILY PROTEIN"/>
    <property type="match status" value="1"/>
</dbReference>
<dbReference type="GO" id="GO:0046488">
    <property type="term" value="P:phosphatidylinositol metabolic process"/>
    <property type="evidence" value="ECO:0007669"/>
    <property type="project" value="TreeGrafter"/>
</dbReference>
<dbReference type="GO" id="GO:0007298">
    <property type="term" value="P:border follicle cell migration"/>
    <property type="evidence" value="ECO:0007669"/>
    <property type="project" value="EnsemblMetazoa"/>
</dbReference>
<dbReference type="GO" id="GO:0010634">
    <property type="term" value="P:positive regulation of epithelial cell migration"/>
    <property type="evidence" value="ECO:0007669"/>
    <property type="project" value="TreeGrafter"/>
</dbReference>
<dbReference type="InterPro" id="IPR001452">
    <property type="entry name" value="SH3_domain"/>
</dbReference>
<evidence type="ECO:0000256" key="3">
    <source>
        <dbReference type="RuleBase" id="RU361133"/>
    </source>
</evidence>
<dbReference type="PROSITE" id="PS50002">
    <property type="entry name" value="SH3"/>
    <property type="match status" value="1"/>
</dbReference>
<dbReference type="SMART" id="SM00149">
    <property type="entry name" value="PLCYc"/>
    <property type="match status" value="1"/>
</dbReference>
<dbReference type="OrthoDB" id="269822at2759"/>
<dbReference type="EMBL" id="CH984032">
    <property type="protein sequence ID" value="EDX16635.1"/>
    <property type="molecule type" value="Genomic_DNA"/>
</dbReference>
<dbReference type="OMA" id="KEMERTW"/>
<dbReference type="PRINTS" id="PR00390">
    <property type="entry name" value="PHPHLIPASEC"/>
</dbReference>
<reference evidence="7 8" key="1">
    <citation type="journal article" date="2007" name="Nature">
        <title>Evolution of genes and genomes on the Drosophila phylogeny.</title>
        <authorList>
            <consortium name="Drosophila 12 Genomes Consortium"/>
            <person name="Clark A.G."/>
            <person name="Eisen M.B."/>
            <person name="Smith D.R."/>
            <person name="Bergman C.M."/>
            <person name="Oliver B."/>
            <person name="Markow T.A."/>
            <person name="Kaufman T.C."/>
            <person name="Kellis M."/>
            <person name="Gelbart W."/>
            <person name="Iyer V.N."/>
            <person name="Pollard D.A."/>
            <person name="Sackton T.B."/>
            <person name="Larracuente A.M."/>
            <person name="Singh N.D."/>
            <person name="Abad J.P."/>
            <person name="Abt D.N."/>
            <person name="Adryan B."/>
            <person name="Aguade M."/>
            <person name="Akashi H."/>
            <person name="Anderson W.W."/>
            <person name="Aquadro C.F."/>
            <person name="Ardell D.H."/>
            <person name="Arguello R."/>
            <person name="Artieri C.G."/>
            <person name="Barbash D.A."/>
            <person name="Barker D."/>
            <person name="Barsanti P."/>
            <person name="Batterham P."/>
            <person name="Batzoglou S."/>
            <person name="Begun D."/>
            <person name="Bhutkar A."/>
            <person name="Blanco E."/>
            <person name="Bosak S.A."/>
            <person name="Bradley R.K."/>
            <person name="Brand A.D."/>
            <person name="Brent M.R."/>
            <person name="Brooks A.N."/>
            <person name="Brown R.H."/>
            <person name="Butlin R.K."/>
            <person name="Caggese C."/>
            <person name="Calvi B.R."/>
            <person name="Bernardo de Carvalho A."/>
            <person name="Caspi A."/>
            <person name="Castrezana S."/>
            <person name="Celniker S.E."/>
            <person name="Chang J.L."/>
            <person name="Chapple C."/>
            <person name="Chatterji S."/>
            <person name="Chinwalla A."/>
            <person name="Civetta A."/>
            <person name="Clifton S.W."/>
            <person name="Comeron J.M."/>
            <person name="Costello J.C."/>
            <person name="Coyne J.A."/>
            <person name="Daub J."/>
            <person name="David R.G."/>
            <person name="Delcher A.L."/>
            <person name="Delehaunty K."/>
            <person name="Do C.B."/>
            <person name="Ebling H."/>
            <person name="Edwards K."/>
            <person name="Eickbush T."/>
            <person name="Evans J.D."/>
            <person name="Filipski A."/>
            <person name="Findeiss S."/>
            <person name="Freyhult E."/>
            <person name="Fulton L."/>
            <person name="Fulton R."/>
            <person name="Garcia A.C."/>
            <person name="Gardiner A."/>
            <person name="Garfield D.A."/>
            <person name="Garvin B.E."/>
            <person name="Gibson G."/>
            <person name="Gilbert D."/>
            <person name="Gnerre S."/>
            <person name="Godfrey J."/>
            <person name="Good R."/>
            <person name="Gotea V."/>
            <person name="Gravely B."/>
            <person name="Greenberg A.J."/>
            <person name="Griffiths-Jones S."/>
            <person name="Gross S."/>
            <person name="Guigo R."/>
            <person name="Gustafson E.A."/>
            <person name="Haerty W."/>
            <person name="Hahn M.W."/>
            <person name="Halligan D.L."/>
            <person name="Halpern A.L."/>
            <person name="Halter G.M."/>
            <person name="Han M.V."/>
            <person name="Heger A."/>
            <person name="Hillier L."/>
            <person name="Hinrichs A.S."/>
            <person name="Holmes I."/>
            <person name="Hoskins R.A."/>
            <person name="Hubisz M.J."/>
            <person name="Hultmark D."/>
            <person name="Huntley M.A."/>
            <person name="Jaffe D.B."/>
            <person name="Jagadeeshan S."/>
            <person name="Jeck W.R."/>
            <person name="Johnson J."/>
            <person name="Jones C.D."/>
            <person name="Jordan W.C."/>
            <person name="Karpen G.H."/>
            <person name="Kataoka E."/>
            <person name="Keightley P.D."/>
            <person name="Kheradpour P."/>
            <person name="Kirkness E.F."/>
            <person name="Koerich L.B."/>
            <person name="Kristiansen K."/>
            <person name="Kudrna D."/>
            <person name="Kulathinal R.J."/>
            <person name="Kumar S."/>
            <person name="Kwok R."/>
            <person name="Lander E."/>
            <person name="Langley C.H."/>
            <person name="Lapoint R."/>
            <person name="Lazzaro B.P."/>
            <person name="Lee S.J."/>
            <person name="Levesque L."/>
            <person name="Li R."/>
            <person name="Lin C.F."/>
            <person name="Lin M.F."/>
            <person name="Lindblad-Toh K."/>
            <person name="Llopart A."/>
            <person name="Long M."/>
            <person name="Low L."/>
            <person name="Lozovsky E."/>
            <person name="Lu J."/>
            <person name="Luo M."/>
            <person name="Machado C.A."/>
            <person name="Makalowski W."/>
            <person name="Marzo M."/>
            <person name="Matsuda M."/>
            <person name="Matzkin L."/>
            <person name="McAllister B."/>
            <person name="McBride C.S."/>
            <person name="McKernan B."/>
            <person name="McKernan K."/>
            <person name="Mendez-Lago M."/>
            <person name="Minx P."/>
            <person name="Mollenhauer M.U."/>
            <person name="Montooth K."/>
            <person name="Mount S.M."/>
            <person name="Mu X."/>
            <person name="Myers E."/>
            <person name="Negre B."/>
            <person name="Newfeld S."/>
            <person name="Nielsen R."/>
            <person name="Noor M.A."/>
            <person name="O'Grady P."/>
            <person name="Pachter L."/>
            <person name="Papaceit M."/>
            <person name="Parisi M.J."/>
            <person name="Parisi M."/>
            <person name="Parts L."/>
            <person name="Pedersen J.S."/>
            <person name="Pesole G."/>
            <person name="Phillippy A.M."/>
            <person name="Ponting C.P."/>
            <person name="Pop M."/>
            <person name="Porcelli D."/>
            <person name="Powell J.R."/>
            <person name="Prohaska S."/>
            <person name="Pruitt K."/>
            <person name="Puig M."/>
            <person name="Quesneville H."/>
            <person name="Ram K.R."/>
            <person name="Rand D."/>
            <person name="Rasmussen M.D."/>
            <person name="Reed L.K."/>
            <person name="Reenan R."/>
            <person name="Reily A."/>
            <person name="Remington K.A."/>
            <person name="Rieger T.T."/>
            <person name="Ritchie M.G."/>
            <person name="Robin C."/>
            <person name="Rogers Y.H."/>
            <person name="Rohde C."/>
            <person name="Rozas J."/>
            <person name="Rubenfield M.J."/>
            <person name="Ruiz A."/>
            <person name="Russo S."/>
            <person name="Salzberg S.L."/>
            <person name="Sanchez-Gracia A."/>
            <person name="Saranga D.J."/>
            <person name="Sato H."/>
            <person name="Schaeffer S.W."/>
            <person name="Schatz M.C."/>
            <person name="Schlenke T."/>
            <person name="Schwartz R."/>
            <person name="Segarra C."/>
            <person name="Singh R.S."/>
            <person name="Sirot L."/>
            <person name="Sirota M."/>
            <person name="Sisneros N.B."/>
            <person name="Smith C.D."/>
            <person name="Smith T.F."/>
            <person name="Spieth J."/>
            <person name="Stage D.E."/>
            <person name="Stark A."/>
            <person name="Stephan W."/>
            <person name="Strausberg R.L."/>
            <person name="Strempel S."/>
            <person name="Sturgill D."/>
            <person name="Sutton G."/>
            <person name="Sutton G.G."/>
            <person name="Tao W."/>
            <person name="Teichmann S."/>
            <person name="Tobari Y.N."/>
            <person name="Tomimura Y."/>
            <person name="Tsolas J.M."/>
            <person name="Valente V.L."/>
            <person name="Venter E."/>
            <person name="Venter J.C."/>
            <person name="Vicario S."/>
            <person name="Vieira F.G."/>
            <person name="Vilella A.J."/>
            <person name="Villasante A."/>
            <person name="Walenz B."/>
            <person name="Wang J."/>
            <person name="Wasserman M."/>
            <person name="Watts T."/>
            <person name="Wilson D."/>
            <person name="Wilson R.K."/>
            <person name="Wing R.A."/>
            <person name="Wolfner M.F."/>
            <person name="Wong A."/>
            <person name="Wong G.K."/>
            <person name="Wu C.I."/>
            <person name="Wu G."/>
            <person name="Yamamoto D."/>
            <person name="Yang H.P."/>
            <person name="Yang S.P."/>
            <person name="Yorke J.A."/>
            <person name="Yoshida K."/>
            <person name="Zdobnov E."/>
            <person name="Zhang P."/>
            <person name="Zhang Y."/>
            <person name="Zimin A.V."/>
            <person name="Baldwin J."/>
            <person name="Abdouelleil A."/>
            <person name="Abdulkadir J."/>
            <person name="Abebe A."/>
            <person name="Abera B."/>
            <person name="Abreu J."/>
            <person name="Acer S.C."/>
            <person name="Aftuck L."/>
            <person name="Alexander A."/>
            <person name="An P."/>
            <person name="Anderson E."/>
            <person name="Anderson S."/>
            <person name="Arachi H."/>
            <person name="Azer M."/>
            <person name="Bachantsang P."/>
            <person name="Barry A."/>
            <person name="Bayul T."/>
            <person name="Berlin A."/>
            <person name="Bessette D."/>
            <person name="Bloom T."/>
            <person name="Blye J."/>
            <person name="Boguslavskiy L."/>
            <person name="Bonnet C."/>
            <person name="Boukhgalter B."/>
            <person name="Bourzgui I."/>
            <person name="Brown A."/>
            <person name="Cahill P."/>
            <person name="Channer S."/>
            <person name="Cheshatsang Y."/>
            <person name="Chuda L."/>
            <person name="Citroen M."/>
            <person name="Collymore A."/>
            <person name="Cooke P."/>
            <person name="Costello M."/>
            <person name="D'Aco K."/>
            <person name="Daza R."/>
            <person name="De Haan G."/>
            <person name="DeGray S."/>
            <person name="DeMaso C."/>
            <person name="Dhargay N."/>
            <person name="Dooley K."/>
            <person name="Dooley E."/>
            <person name="Doricent M."/>
            <person name="Dorje P."/>
            <person name="Dorjee K."/>
            <person name="Dupes A."/>
            <person name="Elong R."/>
            <person name="Falk J."/>
            <person name="Farina A."/>
            <person name="Faro S."/>
            <person name="Ferguson D."/>
            <person name="Fisher S."/>
            <person name="Foley C.D."/>
            <person name="Franke A."/>
            <person name="Friedrich D."/>
            <person name="Gadbois L."/>
            <person name="Gearin G."/>
            <person name="Gearin C.R."/>
            <person name="Giannoukos G."/>
            <person name="Goode T."/>
            <person name="Graham J."/>
            <person name="Grandbois E."/>
            <person name="Grewal S."/>
            <person name="Gyaltsen K."/>
            <person name="Hafez N."/>
            <person name="Hagos B."/>
            <person name="Hall J."/>
            <person name="Henson C."/>
            <person name="Hollinger A."/>
            <person name="Honan T."/>
            <person name="Huard M.D."/>
            <person name="Hughes L."/>
            <person name="Hurhula B."/>
            <person name="Husby M.E."/>
            <person name="Kamat A."/>
            <person name="Kanga B."/>
            <person name="Kashin S."/>
            <person name="Khazanovich D."/>
            <person name="Kisner P."/>
            <person name="Lance K."/>
            <person name="Lara M."/>
            <person name="Lee W."/>
            <person name="Lennon N."/>
            <person name="Letendre F."/>
            <person name="LeVine R."/>
            <person name="Lipovsky A."/>
            <person name="Liu X."/>
            <person name="Liu J."/>
            <person name="Liu S."/>
            <person name="Lokyitsang T."/>
            <person name="Lokyitsang Y."/>
            <person name="Lubonja R."/>
            <person name="Lui A."/>
            <person name="MacDonald P."/>
            <person name="Magnisalis V."/>
            <person name="Maru K."/>
            <person name="Matthews C."/>
            <person name="McCusker W."/>
            <person name="McDonough S."/>
            <person name="Mehta T."/>
            <person name="Meldrim J."/>
            <person name="Meneus L."/>
            <person name="Mihai O."/>
            <person name="Mihalev A."/>
            <person name="Mihova T."/>
            <person name="Mittelman R."/>
            <person name="Mlenga V."/>
            <person name="Montmayeur A."/>
            <person name="Mulrain L."/>
            <person name="Navidi A."/>
            <person name="Naylor J."/>
            <person name="Negash T."/>
            <person name="Nguyen T."/>
            <person name="Nguyen N."/>
            <person name="Nicol R."/>
            <person name="Norbu C."/>
            <person name="Norbu N."/>
            <person name="Novod N."/>
            <person name="O'Neill B."/>
            <person name="Osman S."/>
            <person name="Markiewicz E."/>
            <person name="Oyono O.L."/>
            <person name="Patti C."/>
            <person name="Phunkhang P."/>
            <person name="Pierre F."/>
            <person name="Priest M."/>
            <person name="Raghuraman S."/>
            <person name="Rege F."/>
            <person name="Reyes R."/>
            <person name="Rise C."/>
            <person name="Rogov P."/>
            <person name="Ross K."/>
            <person name="Ryan E."/>
            <person name="Settipalli S."/>
            <person name="Shea T."/>
            <person name="Sherpa N."/>
            <person name="Shi L."/>
            <person name="Shih D."/>
            <person name="Sparrow T."/>
            <person name="Spaulding J."/>
            <person name="Stalker J."/>
            <person name="Stange-Thomann N."/>
            <person name="Stavropoulos S."/>
            <person name="Stone C."/>
            <person name="Strader C."/>
            <person name="Tesfaye S."/>
            <person name="Thomson T."/>
            <person name="Thoulutsang Y."/>
            <person name="Thoulutsang D."/>
            <person name="Topham K."/>
            <person name="Topping I."/>
            <person name="Tsamla T."/>
            <person name="Vassiliev H."/>
            <person name="Vo A."/>
            <person name="Wangchuk T."/>
            <person name="Wangdi T."/>
            <person name="Weiand M."/>
            <person name="Wilkinson J."/>
            <person name="Wilson A."/>
            <person name="Yadav S."/>
            <person name="Young G."/>
            <person name="Yu Q."/>
            <person name="Zembek L."/>
            <person name="Zhong D."/>
            <person name="Zimmer A."/>
            <person name="Zwirko Z."/>
            <person name="Jaffe D.B."/>
            <person name="Alvarez P."/>
            <person name="Brockman W."/>
            <person name="Butler J."/>
            <person name="Chin C."/>
            <person name="Gnerre S."/>
            <person name="Grabherr M."/>
            <person name="Kleber M."/>
            <person name="Mauceli E."/>
            <person name="MacCallum I."/>
        </authorList>
    </citation>
    <scope>NUCLEOTIDE SEQUENCE [LARGE SCALE GENOMIC DNA]</scope>
    <source>
        <strain evidence="8">white501</strain>
    </source>
</reference>
<keyword evidence="1 2" id="KW-0728">SH3 domain</keyword>
<evidence type="ECO:0000259" key="6">
    <source>
        <dbReference type="PROSITE" id="PS50008"/>
    </source>
</evidence>
<accession>B4NUI8</accession>
<dbReference type="GO" id="GO:0016042">
    <property type="term" value="P:lipid catabolic process"/>
    <property type="evidence" value="ECO:0007669"/>
    <property type="project" value="UniProtKB-KW"/>
</dbReference>
<name>B4NUI8_DROSI</name>
<dbReference type="Pfam" id="PF00387">
    <property type="entry name" value="PI-PLC-Y"/>
    <property type="match status" value="1"/>
</dbReference>
<dbReference type="GO" id="GO:0030307">
    <property type="term" value="P:positive regulation of cell growth"/>
    <property type="evidence" value="ECO:0007669"/>
    <property type="project" value="EnsemblMetazoa"/>
</dbReference>
<keyword evidence="3" id="KW-0443">Lipid metabolism</keyword>
<dbReference type="GO" id="GO:0042690">
    <property type="term" value="P:negative regulation of crystal cell differentiation"/>
    <property type="evidence" value="ECO:0007669"/>
    <property type="project" value="EnsemblMetazoa"/>
</dbReference>
<dbReference type="HOGENOM" id="CLU_002738_5_2_1"/>
<comment type="catalytic activity">
    <reaction evidence="3">
        <text>a 1,2-diacyl-sn-glycero-3-phospho-(1D-myo-inositol-4,5-bisphosphate) + H2O = 1D-myo-inositol 1,4,5-trisphosphate + a 1,2-diacyl-sn-glycerol + H(+)</text>
        <dbReference type="Rhea" id="RHEA:33179"/>
        <dbReference type="ChEBI" id="CHEBI:15377"/>
        <dbReference type="ChEBI" id="CHEBI:15378"/>
        <dbReference type="ChEBI" id="CHEBI:17815"/>
        <dbReference type="ChEBI" id="CHEBI:58456"/>
        <dbReference type="ChEBI" id="CHEBI:203600"/>
        <dbReference type="EC" id="3.1.4.11"/>
    </reaction>
</comment>
<dbReference type="InterPro" id="IPR036028">
    <property type="entry name" value="SH3-like_dom_sf"/>
</dbReference>
<dbReference type="GO" id="GO:0045873">
    <property type="term" value="P:negative regulation of sevenless signaling pathway"/>
    <property type="evidence" value="ECO:0007669"/>
    <property type="project" value="EnsemblMetazoa"/>
</dbReference>
<dbReference type="GO" id="GO:0042059">
    <property type="term" value="P:negative regulation of epidermal growth factor receptor signaling pathway"/>
    <property type="evidence" value="ECO:0007669"/>
    <property type="project" value="EnsemblMetazoa"/>
</dbReference>
<dbReference type="SMART" id="SM00239">
    <property type="entry name" value="C2"/>
    <property type="match status" value="1"/>
</dbReference>
<dbReference type="EC" id="3.1.4.11" evidence="3"/>
<dbReference type="Pfam" id="PF00168">
    <property type="entry name" value="C2"/>
    <property type="match status" value="1"/>
</dbReference>
<dbReference type="Gene3D" id="3.30.505.10">
    <property type="entry name" value="SH2 domain"/>
    <property type="match status" value="1"/>
</dbReference>
<dbReference type="FunFam" id="2.30.30.40:FF:000351">
    <property type="entry name" value="1-phosphatidylinositol 4,5-bisphosphate phosphodiesterase gamma"/>
    <property type="match status" value="1"/>
</dbReference>
<dbReference type="InterPro" id="IPR001711">
    <property type="entry name" value="PLipase_C_Pinositol-sp_Y"/>
</dbReference>
<dbReference type="Pfam" id="PF00018">
    <property type="entry name" value="SH3_1"/>
    <property type="match status" value="1"/>
</dbReference>
<dbReference type="SUPFAM" id="SSF55550">
    <property type="entry name" value="SH2 domain"/>
    <property type="match status" value="1"/>
</dbReference>
<keyword evidence="3" id="KW-0442">Lipid degradation</keyword>
<keyword evidence="3" id="KW-0378">Hydrolase</keyword>
<evidence type="ECO:0000256" key="1">
    <source>
        <dbReference type="ARBA" id="ARBA00022443"/>
    </source>
</evidence>
<evidence type="ECO:0000313" key="8">
    <source>
        <dbReference type="Proteomes" id="UP000000304"/>
    </source>
</evidence>
<dbReference type="SUPFAM" id="SSF50044">
    <property type="entry name" value="SH3-domain"/>
    <property type="match status" value="1"/>
</dbReference>
<keyword evidence="8" id="KW-1185">Reference proteome</keyword>
<dbReference type="Gene3D" id="2.60.40.150">
    <property type="entry name" value="C2 domain"/>
    <property type="match status" value="1"/>
</dbReference>
<dbReference type="SMART" id="SM00326">
    <property type="entry name" value="SH3"/>
    <property type="match status" value="1"/>
</dbReference>
<dbReference type="PROSITE" id="PS50004">
    <property type="entry name" value="C2"/>
    <property type="match status" value="1"/>
</dbReference>
<dbReference type="InterPro" id="IPR001192">
    <property type="entry name" value="PI-PLC_fam"/>
</dbReference>
<proteinExistence type="predicted"/>
<dbReference type="Gene3D" id="2.30.30.40">
    <property type="entry name" value="SH3 Domains"/>
    <property type="match status" value="1"/>
</dbReference>
<dbReference type="CDD" id="cd00275">
    <property type="entry name" value="C2_PLC_like"/>
    <property type="match status" value="1"/>
</dbReference>
<evidence type="ECO:0000256" key="2">
    <source>
        <dbReference type="PROSITE-ProRule" id="PRU00192"/>
    </source>
</evidence>
<dbReference type="GO" id="GO:0070373">
    <property type="term" value="P:negative regulation of ERK1 and ERK2 cascade"/>
    <property type="evidence" value="ECO:0007669"/>
    <property type="project" value="EnsemblMetazoa"/>
</dbReference>
<dbReference type="Proteomes" id="UP000000304">
    <property type="component" value="Unassembled WGS sequence"/>
</dbReference>
<evidence type="ECO:0000259" key="4">
    <source>
        <dbReference type="PROSITE" id="PS50002"/>
    </source>
</evidence>
<evidence type="ECO:0000259" key="5">
    <source>
        <dbReference type="PROSITE" id="PS50004"/>
    </source>
</evidence>